<accession>A0A024G2H8</accession>
<reference evidence="1 2" key="1">
    <citation type="submission" date="2012-05" db="EMBL/GenBank/DDBJ databases">
        <title>Recombination and specialization in a pathogen metapopulation.</title>
        <authorList>
            <person name="Gardiner A."/>
            <person name="Kemen E."/>
            <person name="Schultz-Larsen T."/>
            <person name="MacLean D."/>
            <person name="Van Oosterhout C."/>
            <person name="Jones J.D.G."/>
        </authorList>
    </citation>
    <scope>NUCLEOTIDE SEQUENCE [LARGE SCALE GENOMIC DNA]</scope>
    <source>
        <strain evidence="1 2">Ac Nc2</strain>
    </source>
</reference>
<evidence type="ECO:0000313" key="2">
    <source>
        <dbReference type="Proteomes" id="UP000053237"/>
    </source>
</evidence>
<evidence type="ECO:0000313" key="1">
    <source>
        <dbReference type="EMBL" id="CCI40856.1"/>
    </source>
</evidence>
<comment type="caution">
    <text evidence="1">The sequence shown here is derived from an EMBL/GenBank/DDBJ whole genome shotgun (WGS) entry which is preliminary data.</text>
</comment>
<name>A0A024G2H8_9STRA</name>
<sequence>MFTGRTLLCLSAIAPIRYYKSRKRYLPLRDIVYNLQRRTKEALATFVDNILKEDEDIAASRDYKEYKDAVNQWGYKCMDALRENEKLLQKPLERAYNMKLSVSTTFEWCWWHKRIMKHIIYPGLVLLRKEMGKKHASLLDYISNLLLFADDHVCPIHQH</sequence>
<keyword evidence="2" id="KW-1185">Reference proteome</keyword>
<dbReference type="EMBL" id="CAIX01000012">
    <property type="protein sequence ID" value="CCI40856.1"/>
    <property type="molecule type" value="Genomic_DNA"/>
</dbReference>
<proteinExistence type="predicted"/>
<dbReference type="Proteomes" id="UP000053237">
    <property type="component" value="Unassembled WGS sequence"/>
</dbReference>
<gene>
    <name evidence="1" type="ORF">BN9_016400</name>
</gene>
<protein>
    <submittedName>
        <fullName evidence="1">Uncharacterized protein</fullName>
    </submittedName>
</protein>
<dbReference type="AlphaFoldDB" id="A0A024G2H8"/>
<dbReference type="InParanoid" id="A0A024G2H8"/>
<organism evidence="1 2">
    <name type="scientific">Albugo candida</name>
    <dbReference type="NCBI Taxonomy" id="65357"/>
    <lineage>
        <taxon>Eukaryota</taxon>
        <taxon>Sar</taxon>
        <taxon>Stramenopiles</taxon>
        <taxon>Oomycota</taxon>
        <taxon>Peronosporomycetes</taxon>
        <taxon>Albuginales</taxon>
        <taxon>Albuginaceae</taxon>
        <taxon>Albugo</taxon>
    </lineage>
</organism>